<sequence>MENLTKHQLILVTLLVSFVTSIATGVITFSLLREAPTSVTQTINRVVERTVEQVVPVEIITNVMREVKEVKVTIDEEAEIISAIAKNKSSFVRLYSADEKGDKSLYVTLGIVVKDDGLIVADKSFISDKAKYVAETGEGVAVPVVIVARNDAGGTSYLKAREKNTAVSKLFPVLFDPNIPKLGQTVIALGGEAKTGIIKGIITGFSEKDGRSYYEVDFPVPDSFMGAMLISSQGNLLGIRTKRSEVVGRNIFISGNSIPLELETIQFDSLSATSSSANLPLDIEKTVSVN</sequence>
<reference evidence="1 2" key="1">
    <citation type="journal article" date="2016" name="Nat. Commun.">
        <title>Thousands of microbial genomes shed light on interconnected biogeochemical processes in an aquifer system.</title>
        <authorList>
            <person name="Anantharaman K."/>
            <person name="Brown C.T."/>
            <person name="Hug L.A."/>
            <person name="Sharon I."/>
            <person name="Castelle C.J."/>
            <person name="Probst A.J."/>
            <person name="Thomas B.C."/>
            <person name="Singh A."/>
            <person name="Wilkins M.J."/>
            <person name="Karaoz U."/>
            <person name="Brodie E.L."/>
            <person name="Williams K.H."/>
            <person name="Hubbard S.S."/>
            <person name="Banfield J.F."/>
        </authorList>
    </citation>
    <scope>NUCLEOTIDE SEQUENCE [LARGE SCALE GENOMIC DNA]</scope>
</reference>
<dbReference type="SUPFAM" id="SSF50494">
    <property type="entry name" value="Trypsin-like serine proteases"/>
    <property type="match status" value="1"/>
</dbReference>
<dbReference type="InterPro" id="IPR009003">
    <property type="entry name" value="Peptidase_S1_PA"/>
</dbReference>
<dbReference type="Gene3D" id="2.40.10.10">
    <property type="entry name" value="Trypsin-like serine proteases"/>
    <property type="match status" value="2"/>
</dbReference>
<organism evidence="1 2">
    <name type="scientific">Candidatus Taylorbacteria bacterium RIFCSPLOWO2_01_FULL_45_15b</name>
    <dbReference type="NCBI Taxonomy" id="1802319"/>
    <lineage>
        <taxon>Bacteria</taxon>
        <taxon>Candidatus Tayloriibacteriota</taxon>
    </lineage>
</organism>
<dbReference type="Pfam" id="PF13365">
    <property type="entry name" value="Trypsin_2"/>
    <property type="match status" value="1"/>
</dbReference>
<gene>
    <name evidence="1" type="ORF">A2928_04790</name>
</gene>
<dbReference type="STRING" id="1802319.A2928_04790"/>
<accession>A0A1G2NDR0</accession>
<proteinExistence type="predicted"/>
<comment type="caution">
    <text evidence="1">The sequence shown here is derived from an EMBL/GenBank/DDBJ whole genome shotgun (WGS) entry which is preliminary data.</text>
</comment>
<evidence type="ECO:0008006" key="3">
    <source>
        <dbReference type="Google" id="ProtNLM"/>
    </source>
</evidence>
<dbReference type="EMBL" id="MHRX01000014">
    <property type="protein sequence ID" value="OHA34206.1"/>
    <property type="molecule type" value="Genomic_DNA"/>
</dbReference>
<protein>
    <recommendedName>
        <fullName evidence="3">Serine protease</fullName>
    </recommendedName>
</protein>
<name>A0A1G2NDR0_9BACT</name>
<evidence type="ECO:0000313" key="2">
    <source>
        <dbReference type="Proteomes" id="UP000176221"/>
    </source>
</evidence>
<dbReference type="AlphaFoldDB" id="A0A1G2NDR0"/>
<evidence type="ECO:0000313" key="1">
    <source>
        <dbReference type="EMBL" id="OHA34206.1"/>
    </source>
</evidence>
<dbReference type="Proteomes" id="UP000176221">
    <property type="component" value="Unassembled WGS sequence"/>
</dbReference>
<dbReference type="InterPro" id="IPR043504">
    <property type="entry name" value="Peptidase_S1_PA_chymotrypsin"/>
</dbReference>